<protein>
    <recommendedName>
        <fullName evidence="2">Malonyl-CoA:ACP transacylase (MAT) domain-containing protein</fullName>
    </recommendedName>
</protein>
<dbReference type="SUPFAM" id="SSF52151">
    <property type="entry name" value="FabD/lysophospholipase-like"/>
    <property type="match status" value="1"/>
</dbReference>
<evidence type="ECO:0000313" key="4">
    <source>
        <dbReference type="Proteomes" id="UP001154252"/>
    </source>
</evidence>
<dbReference type="InterPro" id="IPR014043">
    <property type="entry name" value="Acyl_transferase_dom"/>
</dbReference>
<gene>
    <name evidence="3" type="ORF">PEGY_LOCUS9062</name>
</gene>
<accession>A0A9W4KGH0</accession>
<keyword evidence="4" id="KW-1185">Reference proteome</keyword>
<comment type="caution">
    <text evidence="3">The sequence shown here is derived from an EMBL/GenBank/DDBJ whole genome shotgun (WGS) entry which is preliminary data.</text>
</comment>
<evidence type="ECO:0000313" key="3">
    <source>
        <dbReference type="EMBL" id="CAG8908189.1"/>
    </source>
</evidence>
<dbReference type="EMBL" id="CAJVRC010000892">
    <property type="protein sequence ID" value="CAG8908189.1"/>
    <property type="molecule type" value="Genomic_DNA"/>
</dbReference>
<sequence>MREVGGEYVEALLRDVQGNPPSVPFFSSVTGTGKPEQVALDAKYWQRNLESPVLFKTAIAAVLDQIENVTFLEIGPHPALAGPVRQIMTQASSSAPYIGVMERGSDCVETFLIALGKLFELNVSIDFV</sequence>
<dbReference type="Gene3D" id="3.40.366.10">
    <property type="entry name" value="Malonyl-Coenzyme A Acyl Carrier Protein, domain 2"/>
    <property type="match status" value="1"/>
</dbReference>
<dbReference type="Pfam" id="PF00698">
    <property type="entry name" value="Acyl_transf_1"/>
    <property type="match status" value="1"/>
</dbReference>
<dbReference type="OrthoDB" id="329835at2759"/>
<dbReference type="SMART" id="SM00827">
    <property type="entry name" value="PKS_AT"/>
    <property type="match status" value="1"/>
</dbReference>
<dbReference type="PANTHER" id="PTHR45681:SF6">
    <property type="entry name" value="POLYKETIDE SYNTHASE 37"/>
    <property type="match status" value="1"/>
</dbReference>
<dbReference type="GO" id="GO:0016740">
    <property type="term" value="F:transferase activity"/>
    <property type="evidence" value="ECO:0007669"/>
    <property type="project" value="UniProtKB-KW"/>
</dbReference>
<dbReference type="InterPro" id="IPR001227">
    <property type="entry name" value="Ac_transferase_dom_sf"/>
</dbReference>
<evidence type="ECO:0000256" key="1">
    <source>
        <dbReference type="ARBA" id="ARBA00022679"/>
    </source>
</evidence>
<dbReference type="Proteomes" id="UP001154252">
    <property type="component" value="Unassembled WGS sequence"/>
</dbReference>
<reference evidence="3" key="1">
    <citation type="submission" date="2021-07" db="EMBL/GenBank/DDBJ databases">
        <authorList>
            <person name="Branca A.L. A."/>
        </authorList>
    </citation>
    <scope>NUCLEOTIDE SEQUENCE</scope>
</reference>
<dbReference type="AlphaFoldDB" id="A0A9W4KGH0"/>
<evidence type="ECO:0000259" key="2">
    <source>
        <dbReference type="SMART" id="SM00827"/>
    </source>
</evidence>
<name>A0A9W4KGH0_9EURO</name>
<feature type="domain" description="Malonyl-CoA:ACP transacylase (MAT)" evidence="2">
    <location>
        <begin position="1"/>
        <end position="105"/>
    </location>
</feature>
<organism evidence="3 4">
    <name type="scientific">Penicillium egyptiacum</name>
    <dbReference type="NCBI Taxonomy" id="1303716"/>
    <lineage>
        <taxon>Eukaryota</taxon>
        <taxon>Fungi</taxon>
        <taxon>Dikarya</taxon>
        <taxon>Ascomycota</taxon>
        <taxon>Pezizomycotina</taxon>
        <taxon>Eurotiomycetes</taxon>
        <taxon>Eurotiomycetidae</taxon>
        <taxon>Eurotiales</taxon>
        <taxon>Aspergillaceae</taxon>
        <taxon>Penicillium</taxon>
    </lineage>
</organism>
<proteinExistence type="predicted"/>
<dbReference type="InterPro" id="IPR016035">
    <property type="entry name" value="Acyl_Trfase/lysoPLipase"/>
</dbReference>
<keyword evidence="1" id="KW-0808">Transferase</keyword>
<dbReference type="PANTHER" id="PTHR45681">
    <property type="entry name" value="POLYKETIDE SYNTHASE 44-RELATED"/>
    <property type="match status" value="1"/>
</dbReference>
<dbReference type="InterPro" id="IPR050444">
    <property type="entry name" value="Polyketide_Synthase"/>
</dbReference>